<evidence type="ECO:0000256" key="3">
    <source>
        <dbReference type="ARBA" id="ARBA00022676"/>
    </source>
</evidence>
<dbReference type="EMBL" id="CAUEEQ010023225">
    <property type="protein sequence ID" value="CAJ0944987.1"/>
    <property type="molecule type" value="Genomic_DNA"/>
</dbReference>
<evidence type="ECO:0000313" key="8">
    <source>
        <dbReference type="EMBL" id="CAJ0944987.1"/>
    </source>
</evidence>
<reference evidence="8" key="1">
    <citation type="submission" date="2023-07" db="EMBL/GenBank/DDBJ databases">
        <authorList>
            <person name="Stuckert A."/>
        </authorList>
    </citation>
    <scope>NUCLEOTIDE SEQUENCE</scope>
</reference>
<comment type="caution">
    <text evidence="8">The sequence shown here is derived from an EMBL/GenBank/DDBJ whole genome shotgun (WGS) entry which is preliminary data.</text>
</comment>
<keyword evidence="7" id="KW-0325">Glycoprotein</keyword>
<dbReference type="EC" id="2.4.1.-" evidence="7"/>
<evidence type="ECO:0000256" key="1">
    <source>
        <dbReference type="ARBA" id="ARBA00004447"/>
    </source>
</evidence>
<protein>
    <recommendedName>
        <fullName evidence="7">L-Fucosyltransferase</fullName>
        <ecNumber evidence="7">2.4.1.-</ecNumber>
    </recommendedName>
</protein>
<dbReference type="PANTHER" id="PTHR11927">
    <property type="entry name" value="GALACTOSIDE 2-L-FUCOSYLTRANSFERASE"/>
    <property type="match status" value="1"/>
</dbReference>
<dbReference type="Proteomes" id="UP001176940">
    <property type="component" value="Unassembled WGS sequence"/>
</dbReference>
<sequence length="291" mass="33733">MEESGYSKMSLDQTPMGMWTYIPAGSFGSFMSQYATLLSLSKLNGRQAYMMPNMHNNLARVFKVRLPVLDQEVTDRMSWKLQKLHNWMSPEYRNIIGEYVKLFGIVSSWTFYHDMREEILQEFSFHDFIKDEINVYLATIIGSTKNVTYVGIHVHKEDYIQITPHEQKGVIDKKQYLQRAMGYFRKKYASPIFVVTSNDMDWCKENIGNLLGDVYFASNKTSPQRDFALLAHCNHTIMTMGSFGFWAAYLAGGETIFLTNFTDSTHERIFKHETTYLPEWIGIPADLSPIP</sequence>
<comment type="similarity">
    <text evidence="7">Belongs to the glycosyltransferase 11 family.</text>
</comment>
<comment type="catalytic activity">
    <reaction evidence="6">
        <text>a ganglioside GM1 + GDP-beta-L-fucose = a ganglioside Fuc-GM1 + GDP + H(+)</text>
        <dbReference type="Rhea" id="RHEA:48292"/>
        <dbReference type="ChEBI" id="CHEBI:15378"/>
        <dbReference type="ChEBI" id="CHEBI:57273"/>
        <dbReference type="ChEBI" id="CHEBI:58189"/>
        <dbReference type="ChEBI" id="CHEBI:82639"/>
        <dbReference type="ChEBI" id="CHEBI:90189"/>
    </reaction>
    <physiologicalReaction direction="left-to-right" evidence="6">
        <dbReference type="Rhea" id="RHEA:48293"/>
    </physiologicalReaction>
</comment>
<comment type="pathway">
    <text evidence="2 7">Protein modification; protein glycosylation.</text>
</comment>
<dbReference type="PANTHER" id="PTHR11927:SF9">
    <property type="entry name" value="L-FUCOSYLTRANSFERASE"/>
    <property type="match status" value="1"/>
</dbReference>
<proteinExistence type="inferred from homology"/>
<keyword evidence="9" id="KW-1185">Reference proteome</keyword>
<evidence type="ECO:0000313" key="9">
    <source>
        <dbReference type="Proteomes" id="UP001176940"/>
    </source>
</evidence>
<name>A0ABN9LMZ9_9NEOB</name>
<evidence type="ECO:0000256" key="4">
    <source>
        <dbReference type="ARBA" id="ARBA00022679"/>
    </source>
</evidence>
<evidence type="ECO:0000256" key="6">
    <source>
        <dbReference type="ARBA" id="ARBA00043729"/>
    </source>
</evidence>
<comment type="subcellular location">
    <subcellularLocation>
        <location evidence="1 7">Golgi apparatus</location>
        <location evidence="1 7">Golgi stack membrane</location>
        <topology evidence="1 7">Single-pass type II membrane protein</topology>
    </subcellularLocation>
</comment>
<gene>
    <name evidence="8" type="ORF">RIMI_LOCUS10650423</name>
</gene>
<dbReference type="InterPro" id="IPR002516">
    <property type="entry name" value="Glyco_trans_11"/>
</dbReference>
<keyword evidence="3 7" id="KW-0328">Glycosyltransferase</keyword>
<keyword evidence="4 7" id="KW-0808">Transferase</keyword>
<keyword evidence="7" id="KW-0333">Golgi apparatus</keyword>
<evidence type="ECO:0000256" key="2">
    <source>
        <dbReference type="ARBA" id="ARBA00004922"/>
    </source>
</evidence>
<dbReference type="Pfam" id="PF01531">
    <property type="entry name" value="Glyco_transf_11"/>
    <property type="match status" value="1"/>
</dbReference>
<keyword evidence="5 7" id="KW-0812">Transmembrane</keyword>
<dbReference type="CDD" id="cd11301">
    <property type="entry name" value="Fut1_Fut2_like"/>
    <property type="match status" value="1"/>
</dbReference>
<keyword evidence="5 7" id="KW-0735">Signal-anchor</keyword>
<organism evidence="8 9">
    <name type="scientific">Ranitomeya imitator</name>
    <name type="common">mimic poison frog</name>
    <dbReference type="NCBI Taxonomy" id="111125"/>
    <lineage>
        <taxon>Eukaryota</taxon>
        <taxon>Metazoa</taxon>
        <taxon>Chordata</taxon>
        <taxon>Craniata</taxon>
        <taxon>Vertebrata</taxon>
        <taxon>Euteleostomi</taxon>
        <taxon>Amphibia</taxon>
        <taxon>Batrachia</taxon>
        <taxon>Anura</taxon>
        <taxon>Neobatrachia</taxon>
        <taxon>Hyloidea</taxon>
        <taxon>Dendrobatidae</taxon>
        <taxon>Dendrobatinae</taxon>
        <taxon>Ranitomeya</taxon>
    </lineage>
</organism>
<evidence type="ECO:0000256" key="7">
    <source>
        <dbReference type="RuleBase" id="RU363129"/>
    </source>
</evidence>
<evidence type="ECO:0000256" key="5">
    <source>
        <dbReference type="ARBA" id="ARBA00022968"/>
    </source>
</evidence>
<accession>A0ABN9LMZ9</accession>